<comment type="caution">
    <text evidence="1">The sequence shown here is derived from an EMBL/GenBank/DDBJ whole genome shotgun (WGS) entry which is preliminary data.</text>
</comment>
<dbReference type="OrthoDB" id="423831at2759"/>
<accession>A0A1Q9DTY1</accession>
<proteinExistence type="predicted"/>
<keyword evidence="2" id="KW-1185">Reference proteome</keyword>
<dbReference type="EMBL" id="LSRX01000390">
    <property type="protein sequence ID" value="OLP98633.1"/>
    <property type="molecule type" value="Genomic_DNA"/>
</dbReference>
<evidence type="ECO:0000313" key="1">
    <source>
        <dbReference type="EMBL" id="OLP98633.1"/>
    </source>
</evidence>
<name>A0A1Q9DTY1_SYMMI</name>
<protein>
    <submittedName>
        <fullName evidence="1">Uncharacterized protein</fullName>
    </submittedName>
</protein>
<dbReference type="Proteomes" id="UP000186817">
    <property type="component" value="Unassembled WGS sequence"/>
</dbReference>
<dbReference type="AlphaFoldDB" id="A0A1Q9DTY1"/>
<evidence type="ECO:0000313" key="2">
    <source>
        <dbReference type="Proteomes" id="UP000186817"/>
    </source>
</evidence>
<gene>
    <name evidence="1" type="ORF">AK812_SmicGene18908</name>
</gene>
<organism evidence="1 2">
    <name type="scientific">Symbiodinium microadriaticum</name>
    <name type="common">Dinoflagellate</name>
    <name type="synonym">Zooxanthella microadriatica</name>
    <dbReference type="NCBI Taxonomy" id="2951"/>
    <lineage>
        <taxon>Eukaryota</taxon>
        <taxon>Sar</taxon>
        <taxon>Alveolata</taxon>
        <taxon>Dinophyceae</taxon>
        <taxon>Suessiales</taxon>
        <taxon>Symbiodiniaceae</taxon>
        <taxon>Symbiodinium</taxon>
    </lineage>
</organism>
<sequence>MSELKARGHGLERYADVMREWLNGTKVRDQFGGWNPTIMSPYVRRKCKLGEDVPREARAAPRGKSTSAVWVRQLQKDSADVKNGRQDFQVAGNAFQVKGAFANAAISATPLSVDDLKKIDIYSQTEDGGWVKEEKMAASLRHDTNVATAFTDAFLALRALLDFQD</sequence>
<reference evidence="1 2" key="1">
    <citation type="submission" date="2016-02" db="EMBL/GenBank/DDBJ databases">
        <title>Genome analysis of coral dinoflagellate symbionts highlights evolutionary adaptations to a symbiotic lifestyle.</title>
        <authorList>
            <person name="Aranda M."/>
            <person name="Li Y."/>
            <person name="Liew Y.J."/>
            <person name="Baumgarten S."/>
            <person name="Simakov O."/>
            <person name="Wilson M."/>
            <person name="Piel J."/>
            <person name="Ashoor H."/>
            <person name="Bougouffa S."/>
            <person name="Bajic V.B."/>
            <person name="Ryu T."/>
            <person name="Ravasi T."/>
            <person name="Bayer T."/>
            <person name="Micklem G."/>
            <person name="Kim H."/>
            <person name="Bhak J."/>
            <person name="Lajeunesse T.C."/>
            <person name="Voolstra C.R."/>
        </authorList>
    </citation>
    <scope>NUCLEOTIDE SEQUENCE [LARGE SCALE GENOMIC DNA]</scope>
    <source>
        <strain evidence="1 2">CCMP2467</strain>
    </source>
</reference>